<dbReference type="Gene3D" id="1.25.10.10">
    <property type="entry name" value="Leucine-rich Repeat Variant"/>
    <property type="match status" value="1"/>
</dbReference>
<organism evidence="20 21">
    <name type="scientific">Danionella cerebrum</name>
    <dbReference type="NCBI Taxonomy" id="2873325"/>
    <lineage>
        <taxon>Eukaryota</taxon>
        <taxon>Metazoa</taxon>
        <taxon>Chordata</taxon>
        <taxon>Craniata</taxon>
        <taxon>Vertebrata</taxon>
        <taxon>Euteleostomi</taxon>
        <taxon>Actinopterygii</taxon>
        <taxon>Neopterygii</taxon>
        <taxon>Teleostei</taxon>
        <taxon>Ostariophysi</taxon>
        <taxon>Cypriniformes</taxon>
        <taxon>Danionidae</taxon>
        <taxon>Danioninae</taxon>
        <taxon>Danionella</taxon>
    </lineage>
</organism>
<keyword evidence="8" id="KW-0581">Phagocytosis</keyword>
<dbReference type="Pfam" id="PF08441">
    <property type="entry name" value="Integrin_A_Ig_1"/>
    <property type="match status" value="1"/>
</dbReference>
<evidence type="ECO:0000256" key="3">
    <source>
        <dbReference type="ARBA" id="ARBA00022692"/>
    </source>
</evidence>
<evidence type="ECO:0000256" key="4">
    <source>
        <dbReference type="ARBA" id="ARBA00022703"/>
    </source>
</evidence>
<dbReference type="Pfam" id="PF01839">
    <property type="entry name" value="FG-GAP"/>
    <property type="match status" value="2"/>
</dbReference>
<dbReference type="EMBL" id="SRMA01026197">
    <property type="protein sequence ID" value="TRY86608.1"/>
    <property type="molecule type" value="Genomic_DNA"/>
</dbReference>
<feature type="transmembrane region" description="Helical" evidence="17">
    <location>
        <begin position="1955"/>
        <end position="1977"/>
    </location>
</feature>
<dbReference type="OrthoDB" id="5317514at2759"/>
<evidence type="ECO:0000256" key="5">
    <source>
        <dbReference type="ARBA" id="ARBA00022729"/>
    </source>
</evidence>
<reference evidence="20 21" key="1">
    <citation type="journal article" date="2019" name="Sci. Data">
        <title>Hybrid genome assembly and annotation of Danionella translucida.</title>
        <authorList>
            <person name="Kadobianskyi M."/>
            <person name="Schulze L."/>
            <person name="Schuelke M."/>
            <person name="Judkewitz B."/>
        </authorList>
    </citation>
    <scope>NUCLEOTIDE SEQUENCE [LARGE SCALE GENOMIC DNA]</scope>
    <source>
        <strain evidence="20 21">Bolton</strain>
    </source>
</reference>
<feature type="repeat" description="FG-GAP" evidence="16">
    <location>
        <begin position="1199"/>
        <end position="1258"/>
    </location>
</feature>
<evidence type="ECO:0000256" key="17">
    <source>
        <dbReference type="RuleBase" id="RU003762"/>
    </source>
</evidence>
<evidence type="ECO:0000256" key="9">
    <source>
        <dbReference type="ARBA" id="ARBA00022989"/>
    </source>
</evidence>
<keyword evidence="3 17" id="KW-0812">Transmembrane</keyword>
<dbReference type="InterPro" id="IPR013649">
    <property type="entry name" value="Integrin_alpha_Ig-like_1"/>
</dbReference>
<evidence type="ECO:0000256" key="2">
    <source>
        <dbReference type="ARBA" id="ARBA00008054"/>
    </source>
</evidence>
<feature type="region of interest" description="Disordered" evidence="18">
    <location>
        <begin position="1824"/>
        <end position="1850"/>
    </location>
</feature>
<dbReference type="Pfam" id="PF16457">
    <property type="entry name" value="PH_12"/>
    <property type="match status" value="1"/>
</dbReference>
<dbReference type="GO" id="GO:0007160">
    <property type="term" value="P:cell-matrix adhesion"/>
    <property type="evidence" value="ECO:0007669"/>
    <property type="project" value="TreeGrafter"/>
</dbReference>
<dbReference type="InterPro" id="IPR028994">
    <property type="entry name" value="Integrin_alpha_N"/>
</dbReference>
<keyword evidence="21" id="KW-1185">Reference proteome</keyword>
<dbReference type="GO" id="GO:0005178">
    <property type="term" value="F:integrin binding"/>
    <property type="evidence" value="ECO:0007669"/>
    <property type="project" value="TreeGrafter"/>
</dbReference>
<dbReference type="PROSITE" id="PS51335">
    <property type="entry name" value="ELMO"/>
    <property type="match status" value="1"/>
</dbReference>
<keyword evidence="6" id="KW-0677">Repeat</keyword>
<comment type="function">
    <text evidence="15">Involved in cytoskeletal rearrangements required for phagocytosis of apoptotic cells and cell motility. Acts in association with DOCK1 and CRK. Was initially proposed to be required in complex with DOCK1 to activate Rac Rho small GTPases. May enhance the guanine nucleotide exchange factor (GEF) activity of DOCK1.</text>
</comment>
<feature type="repeat" description="FG-GAP" evidence="16">
    <location>
        <begin position="1140"/>
        <end position="1195"/>
    </location>
</feature>
<feature type="repeat" description="FG-GAP" evidence="16">
    <location>
        <begin position="1078"/>
        <end position="1139"/>
    </location>
</feature>
<evidence type="ECO:0000256" key="8">
    <source>
        <dbReference type="ARBA" id="ARBA00022907"/>
    </source>
</evidence>
<keyword evidence="13 17" id="KW-0675">Receptor</keyword>
<dbReference type="STRING" id="623744.A0A553Q9K5"/>
<keyword evidence="5" id="KW-0732">Signal</keyword>
<evidence type="ECO:0000256" key="18">
    <source>
        <dbReference type="SAM" id="MobiDB-lite"/>
    </source>
</evidence>
<dbReference type="InterPro" id="IPR013519">
    <property type="entry name" value="Int_alpha_beta-p"/>
</dbReference>
<dbReference type="Gene3D" id="2.60.40.1460">
    <property type="entry name" value="Integrin domains. Chain A, domain 2"/>
    <property type="match status" value="1"/>
</dbReference>
<dbReference type="CDD" id="cd13359">
    <property type="entry name" value="PH_ELMO1_CED-12"/>
    <property type="match status" value="1"/>
</dbReference>
<dbReference type="InterPro" id="IPR011993">
    <property type="entry name" value="PH-like_dom_sf"/>
</dbReference>
<keyword evidence="10" id="KW-0729">SH3-binding</keyword>
<dbReference type="Pfam" id="PF04727">
    <property type="entry name" value="ELMO_CED12"/>
    <property type="match status" value="1"/>
</dbReference>
<sequence>MTGGIRAISSQPLLVQSIRPCEDADAEPEPVERSSEEEPGEREDDVRPRAPPSISVTDVSPAAHAMSPPLTDMVKVAIEWPGANPQLMEIDQKKPLSSFVREVCDGWSLSGSEQFALRYADGPQLYITEQVPPSLPHSLRGFVALSVSPPPSLFQNRGEIKNGSILRLAISPSRAARQLLERVQCACVEARVEALKELAKLSSDAAFAREFINMDGLESLARVVEGGTHFGEMLAFTLTAFLELMDHGIVSWDMISISFIKQIAGYVNQPLVEASVLQRSLAVLESIVLNIHTPSLNQRVCEEISVSQLIAHLQESNQEIQTYTVALINALFLKTPEERRQDMASSLAQRHLRSIILNHIIRGARPIKPELAHQLYVLQVLSFNLLEERMMTRMDPSDQTQAQLVVDLRRLALDGDSDGERRKPVCARDYKILGFSNPGNPAVDLAQTPPGMLALDNMLYLAKVHQDTYLRLLADSSAREEKHECPFARCSIELTRMLCEILQVGELPNEGCNDFHPMFFTHENCWEEFYCISIQLLYRTWREMRATAEDFSKVMSVVREQISRALLMKPLTLDQLKMKFSSLGYSEILRLRQSERMSQDDCCSAPIIELRERIQPEILELIKQQRLNRLCDGGCFRKLGNRRRQEKFWFCRLSLNHKVLHYGDVDESPQGEVPFEMLTDKISVSDMKALLTGKDCPHMKEKSALKQNKDVLELAFSLLYDPDESLNFVAPNKYEFSIWTDGLSVLIGKELCSDLTRSDLETLMNMEMKLRLLDLENISIPEAPPPVPKEPSSMCLWLSGGLLLVLLTHSSWGFNLDSTSVLIREGQPGSFFGLSVALHQQIHPEPQSWVLVGAPQARGVGPLEPIRTGALYRCPLTTEDCQRVDLDNNLSKGRESKENQGLGSIVRSQGVGGKVVTCAPRYELRAHVNHSFETRDPVGRCFVLSEELRELDDLEGGDWKLCEGRLLGHDAFGSCQQGLDASFSPDRKHLLLGAPGTHNWKGLLFMASTAEDTLIYKSLDASQSSFQDLAHYSYLGFSVDSAKALIGRTELTVLSGAPRAGHRGAVVFLRRDGMYRLIPEHILWGEELASSFGYCLATMDLNADGWTDLVVGAPNFFDRPAEIGGAVYVFLNPAGHWERTRPLRLNGTIDSLFGTAVGSAGDLDRDGYHDIAVGAPFDGDGKVFIFRGSASGIDTKPSQVLDGLNAGVKLFGFSLSGGLDLDGNHYPDLAVGSLSDAVVLYRSRPVVHVVREISIEPQYIDLSQNNCPEQDAVWSEHIPLIFTVVHMVPLFPALMLSNKVSKSLWLRSSRERCLLNILLLKLQLLKLSTRNLIREDLSSFNHRWFLMSPGSRDVAQRLFLSYGDFSSETFVLCDTFLRPDSRNCLRINAVDSSAIMEVTACYTYTAHPDSYSPHISKRVHRCLHLLIRSRSLISSSISSLALAIHFEAEVERRKSFLPHRVRFLGRETSEPEYTLSAQVELKGQRRPECVSAKFHLQENIRDKLRPVTLAITHTIRRTRHLHHHNQTPHHPERPLEELSPVLSPSPSNTLYSEVNFVREGCGEDKICQSNLQLTYQFGSRAPISNTFTLLPQDAAGVPVFSLSGQRSLVLELTVTNSPSDPENPQEDGDDAHGAQITLMLPNTLSYSGVTSSQVLCEANQNGSLAVCDLGNPLKRDAVVTFWLTLSTANIRVDTTSLSIQLALTTISEQPSLAPVSALVRVVIELPLLISGVARPHQLFFSGFVTGESAMKNIQDIGSPVDFEITVSNTGPSLQSYGSLSLTVQWPIELLNRKWLLYLSSVQRDDLQEAQCEPKYAINPLALTQRGQSQSSRRVRSHQEPEAADADPADDMANTAATISRRTHVLDCALGSVRCVLLECPLQAISGSVRFRFRANLWNSTFLEEFPLVRALELKIRANLTVRTSIRNLLLRNTDAQLSVKVYPEESVSSVYSIPWWVFLVAALLGLVLLALLVCALWKCGFFRRSERKSRFSPQTQREYSPNDPTDSTDCYQRNITCRPQLKPAPCSGALCRFGEGSSDQICCVTHFSLSSLLYHLERCDVVWHSADGPRLLAAPQKHWRGTCADRQTLRIKGAACRDLSVSLSCSSFEFEERLK</sequence>
<dbReference type="InterPro" id="IPR001849">
    <property type="entry name" value="PH_domain"/>
</dbReference>
<evidence type="ECO:0000256" key="6">
    <source>
        <dbReference type="ARBA" id="ARBA00022737"/>
    </source>
</evidence>
<evidence type="ECO:0000313" key="20">
    <source>
        <dbReference type="EMBL" id="TRY86608.1"/>
    </source>
</evidence>
<keyword evidence="11 17" id="KW-0401">Integrin</keyword>
<proteinExistence type="inferred from homology"/>
<dbReference type="FunFam" id="2.30.29.30:FF:000053">
    <property type="entry name" value="Engulfment and cell motility protein 1"/>
    <property type="match status" value="1"/>
</dbReference>
<evidence type="ECO:0000256" key="12">
    <source>
        <dbReference type="ARBA" id="ARBA00023136"/>
    </source>
</evidence>
<dbReference type="Gene3D" id="2.60.40.1530">
    <property type="entry name" value="ntegrin, alpha v. Chain A, domain 4"/>
    <property type="match status" value="1"/>
</dbReference>
<evidence type="ECO:0000256" key="10">
    <source>
        <dbReference type="ARBA" id="ARBA00023036"/>
    </source>
</evidence>
<dbReference type="InterPro" id="IPR000413">
    <property type="entry name" value="Integrin_alpha"/>
</dbReference>
<dbReference type="Gene3D" id="1.20.5.930">
    <property type="entry name" value="Bicelle-embedded integrin alpha(iib) transmembrane segment"/>
    <property type="match status" value="1"/>
</dbReference>
<dbReference type="Pfam" id="PF20806">
    <property type="entry name" value="Integrin_A_Ig_3"/>
    <property type="match status" value="1"/>
</dbReference>
<accession>A0A553Q9K5</accession>
<dbReference type="InterPro" id="IPR048285">
    <property type="entry name" value="Integrin_alpha_Ig-like_2"/>
</dbReference>
<feature type="region of interest" description="Disordered" evidence="18">
    <location>
        <begin position="1"/>
        <end position="66"/>
    </location>
</feature>
<evidence type="ECO:0000256" key="15">
    <source>
        <dbReference type="ARBA" id="ARBA00024863"/>
    </source>
</evidence>
<dbReference type="InterPro" id="IPR018184">
    <property type="entry name" value="Integrin_alpha_C_CS"/>
</dbReference>
<dbReference type="InterPro" id="IPR011989">
    <property type="entry name" value="ARM-like"/>
</dbReference>
<feature type="region of interest" description="Disordered" evidence="18">
    <location>
        <begin position="1520"/>
        <end position="1542"/>
    </location>
</feature>
<dbReference type="SMART" id="SM00191">
    <property type="entry name" value="Int_alpha"/>
    <property type="match status" value="5"/>
</dbReference>
<feature type="repeat" description="FG-GAP" evidence="16">
    <location>
        <begin position="818"/>
        <end position="883"/>
    </location>
</feature>
<protein>
    <recommendedName>
        <fullName evidence="19">ELMO domain-containing protein</fullName>
    </recommendedName>
</protein>
<dbReference type="GO" id="GO:0033627">
    <property type="term" value="P:cell adhesion mediated by integrin"/>
    <property type="evidence" value="ECO:0007669"/>
    <property type="project" value="TreeGrafter"/>
</dbReference>
<dbReference type="SUPFAM" id="SSF50729">
    <property type="entry name" value="PH domain-like"/>
    <property type="match status" value="1"/>
</dbReference>
<keyword evidence="7 17" id="KW-0130">Cell adhesion</keyword>
<comment type="subcellular location">
    <subcellularLocation>
        <location evidence="1 17">Membrane</location>
        <topology evidence="1 17">Single-pass type I membrane protein</topology>
    </subcellularLocation>
</comment>
<name>A0A553Q9K5_9TELE</name>
<dbReference type="InterPro" id="IPR024574">
    <property type="entry name" value="ELMO_ARM"/>
</dbReference>
<dbReference type="Gene3D" id="6.10.250.810">
    <property type="match status" value="1"/>
</dbReference>
<dbReference type="GO" id="GO:0008305">
    <property type="term" value="C:integrin complex"/>
    <property type="evidence" value="ECO:0007669"/>
    <property type="project" value="InterPro"/>
</dbReference>
<dbReference type="GO" id="GO:0098609">
    <property type="term" value="P:cell-cell adhesion"/>
    <property type="evidence" value="ECO:0007669"/>
    <property type="project" value="TreeGrafter"/>
</dbReference>
<feature type="domain" description="ELMO" evidence="19">
    <location>
        <begin position="400"/>
        <end position="566"/>
    </location>
</feature>
<dbReference type="PRINTS" id="PR01185">
    <property type="entry name" value="INTEGRINA"/>
</dbReference>
<dbReference type="Pfam" id="PF11841">
    <property type="entry name" value="ELMO_ARM"/>
    <property type="match status" value="1"/>
</dbReference>
<dbReference type="SUPFAM" id="SSF69318">
    <property type="entry name" value="Integrin alpha N-terminal domain"/>
    <property type="match status" value="1"/>
</dbReference>
<dbReference type="Gene3D" id="2.60.40.1510">
    <property type="entry name" value="ntegrin, alpha v. Chain A, domain 3"/>
    <property type="match status" value="1"/>
</dbReference>
<dbReference type="GO" id="GO:0017124">
    <property type="term" value="F:SH3 domain binding"/>
    <property type="evidence" value="ECO:0007669"/>
    <property type="project" value="UniProtKB-KW"/>
</dbReference>
<dbReference type="GO" id="GO:0007229">
    <property type="term" value="P:integrin-mediated signaling pathway"/>
    <property type="evidence" value="ECO:0007669"/>
    <property type="project" value="UniProtKB-KW"/>
</dbReference>
<keyword evidence="12 17" id="KW-0472">Membrane</keyword>
<dbReference type="PANTHER" id="PTHR23220">
    <property type="entry name" value="INTEGRIN ALPHA"/>
    <property type="match status" value="1"/>
</dbReference>
<evidence type="ECO:0000259" key="19">
    <source>
        <dbReference type="PROSITE" id="PS51335"/>
    </source>
</evidence>
<evidence type="ECO:0000256" key="1">
    <source>
        <dbReference type="ARBA" id="ARBA00004479"/>
    </source>
</evidence>
<comment type="caution">
    <text evidence="20">The sequence shown here is derived from an EMBL/GenBank/DDBJ whole genome shotgun (WGS) entry which is preliminary data.</text>
</comment>
<dbReference type="PROSITE" id="PS00242">
    <property type="entry name" value="INTEGRIN_ALPHA"/>
    <property type="match status" value="1"/>
</dbReference>
<dbReference type="Gene3D" id="2.30.29.30">
    <property type="entry name" value="Pleckstrin-homology domain (PH domain)/Phosphotyrosine-binding domain (PTB)"/>
    <property type="match status" value="1"/>
</dbReference>
<evidence type="ECO:0000256" key="14">
    <source>
        <dbReference type="ARBA" id="ARBA00023180"/>
    </source>
</evidence>
<dbReference type="InterPro" id="IPR048286">
    <property type="entry name" value="Integrin_alpha_Ig-like_3"/>
</dbReference>
<dbReference type="InterPro" id="IPR013517">
    <property type="entry name" value="FG-GAP"/>
</dbReference>
<gene>
    <name evidence="20" type="ORF">DNTS_018586</name>
</gene>
<dbReference type="PANTHER" id="PTHR23220:SF90">
    <property type="entry name" value="INTEGRIN ALPHA-7"/>
    <property type="match status" value="1"/>
</dbReference>
<dbReference type="Proteomes" id="UP000316079">
    <property type="component" value="Unassembled WGS sequence"/>
</dbReference>
<evidence type="ECO:0000256" key="7">
    <source>
        <dbReference type="ARBA" id="ARBA00022889"/>
    </source>
</evidence>
<dbReference type="GO" id="GO:0006909">
    <property type="term" value="P:phagocytosis"/>
    <property type="evidence" value="ECO:0007669"/>
    <property type="project" value="UniProtKB-KW"/>
</dbReference>
<dbReference type="GO" id="GO:0050900">
    <property type="term" value="P:leukocyte migration"/>
    <property type="evidence" value="ECO:0007669"/>
    <property type="project" value="TreeGrafter"/>
</dbReference>
<dbReference type="InterPro" id="IPR032695">
    <property type="entry name" value="Integrin_dom_sf"/>
</dbReference>
<keyword evidence="14" id="KW-0325">Glycoprotein</keyword>
<dbReference type="Gene3D" id="2.130.10.130">
    <property type="entry name" value="Integrin alpha, N-terminal"/>
    <property type="match status" value="1"/>
</dbReference>
<dbReference type="GO" id="GO:0009897">
    <property type="term" value="C:external side of plasma membrane"/>
    <property type="evidence" value="ECO:0007669"/>
    <property type="project" value="TreeGrafter"/>
</dbReference>
<evidence type="ECO:0000313" key="21">
    <source>
        <dbReference type="Proteomes" id="UP000316079"/>
    </source>
</evidence>
<dbReference type="Pfam" id="PF20805">
    <property type="entry name" value="Integrin_A_Ig_2"/>
    <property type="match status" value="1"/>
</dbReference>
<comment type="similarity">
    <text evidence="2 17">Belongs to the integrin alpha chain family.</text>
</comment>
<keyword evidence="4" id="KW-0053">Apoptosis</keyword>
<evidence type="ECO:0000256" key="13">
    <source>
        <dbReference type="ARBA" id="ARBA00023170"/>
    </source>
</evidence>
<evidence type="ECO:0000256" key="16">
    <source>
        <dbReference type="PROSITE-ProRule" id="PRU00803"/>
    </source>
</evidence>
<dbReference type="PROSITE" id="PS51470">
    <property type="entry name" value="FG_GAP"/>
    <property type="match status" value="4"/>
</dbReference>
<dbReference type="SUPFAM" id="SSF69179">
    <property type="entry name" value="Integrin domains"/>
    <property type="match status" value="3"/>
</dbReference>
<dbReference type="GO" id="GO:0006915">
    <property type="term" value="P:apoptotic process"/>
    <property type="evidence" value="ECO:0007669"/>
    <property type="project" value="UniProtKB-KW"/>
</dbReference>
<evidence type="ECO:0000256" key="11">
    <source>
        <dbReference type="ARBA" id="ARBA00023037"/>
    </source>
</evidence>
<keyword evidence="9 17" id="KW-1133">Transmembrane helix</keyword>
<dbReference type="InterPro" id="IPR006816">
    <property type="entry name" value="ELMO_dom"/>
</dbReference>